<organism evidence="2 3">
    <name type="scientific">Nocardia terpenica</name>
    <dbReference type="NCBI Taxonomy" id="455432"/>
    <lineage>
        <taxon>Bacteria</taxon>
        <taxon>Bacillati</taxon>
        <taxon>Actinomycetota</taxon>
        <taxon>Actinomycetes</taxon>
        <taxon>Mycobacteriales</taxon>
        <taxon>Nocardiaceae</taxon>
        <taxon>Nocardia</taxon>
    </lineage>
</organism>
<dbReference type="InterPro" id="IPR001387">
    <property type="entry name" value="Cro/C1-type_HTH"/>
</dbReference>
<dbReference type="Proteomes" id="UP000076512">
    <property type="component" value="Unassembled WGS sequence"/>
</dbReference>
<evidence type="ECO:0000313" key="2">
    <source>
        <dbReference type="EMBL" id="KZM70963.1"/>
    </source>
</evidence>
<dbReference type="GO" id="GO:0003677">
    <property type="term" value="F:DNA binding"/>
    <property type="evidence" value="ECO:0007669"/>
    <property type="project" value="InterPro"/>
</dbReference>
<feature type="domain" description="HTH cro/C1-type" evidence="1">
    <location>
        <begin position="3"/>
        <end position="63"/>
    </location>
</feature>
<keyword evidence="3" id="KW-1185">Reference proteome</keyword>
<reference evidence="2 3" key="1">
    <citation type="submission" date="2016-04" db="EMBL/GenBank/DDBJ databases">
        <authorList>
            <person name="Evans L.H."/>
            <person name="Alamgir A."/>
            <person name="Owens N."/>
            <person name="Weber N.D."/>
            <person name="Virtaneva K."/>
            <person name="Barbian K."/>
            <person name="Babar A."/>
            <person name="Rosenke K."/>
        </authorList>
    </citation>
    <scope>NUCLEOTIDE SEQUENCE [LARGE SCALE GENOMIC DNA]</scope>
    <source>
        <strain evidence="2 3">IFM 0406</strain>
    </source>
</reference>
<dbReference type="CDD" id="cd00093">
    <property type="entry name" value="HTH_XRE"/>
    <property type="match status" value="1"/>
</dbReference>
<accession>A0A164K2J5</accession>
<dbReference type="SUPFAM" id="SSF47413">
    <property type="entry name" value="lambda repressor-like DNA-binding domains"/>
    <property type="match status" value="1"/>
</dbReference>
<proteinExistence type="predicted"/>
<dbReference type="SMART" id="SM00530">
    <property type="entry name" value="HTH_XRE"/>
    <property type="match status" value="1"/>
</dbReference>
<dbReference type="InterPro" id="IPR010982">
    <property type="entry name" value="Lambda_DNA-bd_dom_sf"/>
</dbReference>
<sequence>MRIRNLRQAQGMTVRELIRRIVEHGGPGVHEDTIRNIELGYRGASDELMRAWASALGADPRDIVQQPRCTTCQDKSR</sequence>
<dbReference type="Gene3D" id="1.10.260.40">
    <property type="entry name" value="lambda repressor-like DNA-binding domains"/>
    <property type="match status" value="1"/>
</dbReference>
<name>A0A164K2J5_9NOCA</name>
<evidence type="ECO:0000313" key="3">
    <source>
        <dbReference type="Proteomes" id="UP000076512"/>
    </source>
</evidence>
<protein>
    <recommendedName>
        <fullName evidence="1">HTH cro/C1-type domain-containing protein</fullName>
    </recommendedName>
</protein>
<evidence type="ECO:0000259" key="1">
    <source>
        <dbReference type="PROSITE" id="PS50943"/>
    </source>
</evidence>
<dbReference type="EMBL" id="LWGR01000013">
    <property type="protein sequence ID" value="KZM70963.1"/>
    <property type="molecule type" value="Genomic_DNA"/>
</dbReference>
<dbReference type="Pfam" id="PF01381">
    <property type="entry name" value="HTH_3"/>
    <property type="match status" value="1"/>
</dbReference>
<comment type="caution">
    <text evidence="2">The sequence shown here is derived from an EMBL/GenBank/DDBJ whole genome shotgun (WGS) entry which is preliminary data.</text>
</comment>
<dbReference type="AlphaFoldDB" id="A0A164K2J5"/>
<gene>
    <name evidence="2" type="ORF">AWN90_41295</name>
</gene>
<dbReference type="PROSITE" id="PS50943">
    <property type="entry name" value="HTH_CROC1"/>
    <property type="match status" value="1"/>
</dbReference>